<protein>
    <submittedName>
        <fullName evidence="2">Chloramphenicol acetyltransferase</fullName>
        <ecNumber evidence="2">2.3.1.28</ecNumber>
    </submittedName>
</protein>
<dbReference type="GO" id="GO:0008811">
    <property type="term" value="F:chloramphenicol O-acetyltransferase activity"/>
    <property type="evidence" value="ECO:0007669"/>
    <property type="project" value="UniProtKB-EC"/>
</dbReference>
<keyword evidence="2" id="KW-0012">Acyltransferase</keyword>
<dbReference type="Pfam" id="PF00302">
    <property type="entry name" value="CAT"/>
    <property type="match status" value="1"/>
</dbReference>
<dbReference type="GeneID" id="29420821"/>
<dbReference type="InterPro" id="IPR001707">
    <property type="entry name" value="Cmp_AcTrfase"/>
</dbReference>
<organism evidence="2 3">
    <name type="scientific">Clostridium tyrobutyricum DIVETGP</name>
    <dbReference type="NCBI Taxonomy" id="1408889"/>
    <lineage>
        <taxon>Bacteria</taxon>
        <taxon>Bacillati</taxon>
        <taxon>Bacillota</taxon>
        <taxon>Clostridia</taxon>
        <taxon>Eubacteriales</taxon>
        <taxon>Clostridiaceae</taxon>
        <taxon>Clostridium</taxon>
    </lineage>
</organism>
<dbReference type="AlphaFoldDB" id="W6N5M3"/>
<dbReference type="PANTHER" id="PTHR38474:SF2">
    <property type="entry name" value="CHLORAMPHENICOL ACETYLTRANSFERASE"/>
    <property type="match status" value="1"/>
</dbReference>
<reference evidence="2 3" key="1">
    <citation type="journal article" date="2015" name="Genome Announc.">
        <title>Draft Genome Sequence of Clostridium tyrobutyricum Strain DIVETGP, Isolated from Cow's Milk for Grana Padano Production.</title>
        <authorList>
            <person name="Soggiu A."/>
            <person name="Piras C."/>
            <person name="Gaiarsa S."/>
            <person name="Sassera D."/>
            <person name="Roncada P."/>
            <person name="Bendixen E."/>
            <person name="Brasca M."/>
            <person name="Bonizzi L."/>
        </authorList>
    </citation>
    <scope>NUCLEOTIDE SEQUENCE [LARGE SCALE GENOMIC DNA]</scope>
    <source>
        <strain evidence="2 3">DIVETGP</strain>
    </source>
</reference>
<dbReference type="OrthoDB" id="9801766at2"/>
<dbReference type="Proteomes" id="UP000019482">
    <property type="component" value="Unassembled WGS sequence"/>
</dbReference>
<dbReference type="InterPro" id="IPR023213">
    <property type="entry name" value="CAT-like_dom_sf"/>
</dbReference>
<dbReference type="PIRSF" id="PIRSF000440">
    <property type="entry name" value="CAT"/>
    <property type="match status" value="1"/>
</dbReference>
<dbReference type="PANTHER" id="PTHR38474">
    <property type="entry name" value="SLR0299 PROTEIN"/>
    <property type="match status" value="1"/>
</dbReference>
<dbReference type="EMBL" id="CBXI010000023">
    <property type="protein sequence ID" value="CDL91380.1"/>
    <property type="molecule type" value="Genomic_DNA"/>
</dbReference>
<evidence type="ECO:0000256" key="1">
    <source>
        <dbReference type="PIRSR" id="PIRSR000440-1"/>
    </source>
</evidence>
<dbReference type="RefSeq" id="WP_017751676.1">
    <property type="nucleotide sequence ID" value="NZ_CBXI010000023.1"/>
</dbReference>
<comment type="caution">
    <text evidence="2">The sequence shown here is derived from an EMBL/GenBank/DDBJ whole genome shotgun (WGS) entry which is preliminary data.</text>
</comment>
<dbReference type="SMART" id="SM01059">
    <property type="entry name" value="CAT"/>
    <property type="match status" value="1"/>
</dbReference>
<evidence type="ECO:0000313" key="2">
    <source>
        <dbReference type="EMBL" id="CDL91380.1"/>
    </source>
</evidence>
<accession>W6N5M3</accession>
<dbReference type="Gene3D" id="3.30.559.10">
    <property type="entry name" value="Chloramphenicol acetyltransferase-like domain"/>
    <property type="match status" value="1"/>
</dbReference>
<dbReference type="SUPFAM" id="SSF52777">
    <property type="entry name" value="CoA-dependent acyltransferases"/>
    <property type="match status" value="1"/>
</dbReference>
<feature type="active site" description="Proton acceptor" evidence="1">
    <location>
        <position position="190"/>
    </location>
</feature>
<name>W6N5M3_CLOTY</name>
<gene>
    <name evidence="2" type="ORF">CTDIVETGP_1450</name>
</gene>
<sequence length="222" mass="26462">MDFKKIDMNTWPRREHFNYYINNIKCKYNITSNIEITNLLFEIKKKNLRFYPSFIYVVSKAINDNVEFRMSYDSEGKLGYWKYTNPVYTLFHEDDKTFSDIWTYYNEDFSIFYADCVKDLETYKDVKGIKAKPNQPENFFPVSALPWLSFTGCSNISLNESRMLFPVITFGKYFKQDKKVFIPFSIMVNHAAADGYHTSKLINDIQDYCKNVYEWIQDTANI</sequence>
<proteinExistence type="predicted"/>
<keyword evidence="3" id="KW-1185">Reference proteome</keyword>
<evidence type="ECO:0000313" key="3">
    <source>
        <dbReference type="Proteomes" id="UP000019482"/>
    </source>
</evidence>
<dbReference type="EC" id="2.3.1.28" evidence="2"/>
<keyword evidence="2" id="KW-0808">Transferase</keyword>